<keyword evidence="1 4" id="KW-0808">Transferase</keyword>
<dbReference type="Pfam" id="PF00583">
    <property type="entry name" value="Acetyltransf_1"/>
    <property type="match status" value="1"/>
</dbReference>
<evidence type="ECO:0000256" key="2">
    <source>
        <dbReference type="ARBA" id="ARBA00023315"/>
    </source>
</evidence>
<protein>
    <submittedName>
        <fullName evidence="4">Acetyltransferase</fullName>
    </submittedName>
</protein>
<dbReference type="PANTHER" id="PTHR43877">
    <property type="entry name" value="AMINOALKYLPHOSPHONATE N-ACETYLTRANSFERASE-RELATED-RELATED"/>
    <property type="match status" value="1"/>
</dbReference>
<proteinExistence type="predicted"/>
<evidence type="ECO:0000256" key="1">
    <source>
        <dbReference type="ARBA" id="ARBA00022679"/>
    </source>
</evidence>
<organism evidence="4 5">
    <name type="scientific">Hyphomonas adhaerens MHS-3</name>
    <dbReference type="NCBI Taxonomy" id="1280949"/>
    <lineage>
        <taxon>Bacteria</taxon>
        <taxon>Pseudomonadati</taxon>
        <taxon>Pseudomonadota</taxon>
        <taxon>Alphaproteobacteria</taxon>
        <taxon>Hyphomonadales</taxon>
        <taxon>Hyphomonadaceae</taxon>
        <taxon>Hyphomonas</taxon>
    </lineage>
</organism>
<evidence type="ECO:0000259" key="3">
    <source>
        <dbReference type="PROSITE" id="PS51186"/>
    </source>
</evidence>
<reference evidence="4 5" key="1">
    <citation type="journal article" date="2014" name="Antonie Van Leeuwenhoek">
        <title>Hyphomonas beringensis sp. nov. and Hyphomonas chukchiensis sp. nov., isolated from surface seawater of the Bering Sea and Chukchi Sea.</title>
        <authorList>
            <person name="Li C."/>
            <person name="Lai Q."/>
            <person name="Li G."/>
            <person name="Dong C."/>
            <person name="Wang J."/>
            <person name="Liao Y."/>
            <person name="Shao Z."/>
        </authorList>
    </citation>
    <scope>NUCLEOTIDE SEQUENCE [LARGE SCALE GENOMIC DNA]</scope>
    <source>
        <strain evidence="4 5">MHS-3</strain>
    </source>
</reference>
<name>A0A069E554_9PROT</name>
<dbReference type="AlphaFoldDB" id="A0A069E554"/>
<keyword evidence="2" id="KW-0012">Acyltransferase</keyword>
<dbReference type="NCBIfam" id="NF002959">
    <property type="entry name" value="PRK03624.1"/>
    <property type="match status" value="1"/>
</dbReference>
<dbReference type="InterPro" id="IPR000182">
    <property type="entry name" value="GNAT_dom"/>
</dbReference>
<evidence type="ECO:0000313" key="5">
    <source>
        <dbReference type="Proteomes" id="UP000027446"/>
    </source>
</evidence>
<gene>
    <name evidence="4" type="ORF">HAD_05885</name>
</gene>
<dbReference type="eggNOG" id="COG0456">
    <property type="taxonomic scope" value="Bacteria"/>
</dbReference>
<dbReference type="GO" id="GO:0016747">
    <property type="term" value="F:acyltransferase activity, transferring groups other than amino-acyl groups"/>
    <property type="evidence" value="ECO:0007669"/>
    <property type="project" value="InterPro"/>
</dbReference>
<dbReference type="STRING" id="1280949.HAD_05885"/>
<dbReference type="InterPro" id="IPR050832">
    <property type="entry name" value="Bact_Acetyltransf"/>
</dbReference>
<evidence type="ECO:0000313" key="4">
    <source>
        <dbReference type="EMBL" id="KCZ85188.1"/>
    </source>
</evidence>
<dbReference type="PROSITE" id="PS51186">
    <property type="entry name" value="GNAT"/>
    <property type="match status" value="1"/>
</dbReference>
<dbReference type="RefSeq" id="WP_035569958.1">
    <property type="nucleotide sequence ID" value="NZ_ARYH01000001.1"/>
</dbReference>
<accession>A0A069E554</accession>
<dbReference type="CDD" id="cd04301">
    <property type="entry name" value="NAT_SF"/>
    <property type="match status" value="1"/>
</dbReference>
<dbReference type="PANTHER" id="PTHR43877:SF2">
    <property type="entry name" value="AMINOALKYLPHOSPHONATE N-ACETYLTRANSFERASE-RELATED"/>
    <property type="match status" value="1"/>
</dbReference>
<sequence length="147" mass="16409">MAELQISDITDEDVTAVITLWQRSGLLRPWNDPEKDIAFARSADGATILVGRYDGAVAATAMVGHDGHRGGVYYVSADPDFRGKGFGRTIMQAAEDWLRDRGVWKLNLIVRGSNQQVRGFYEALGYRTTDNVQLERWLDGRAPVETH</sequence>
<dbReference type="Proteomes" id="UP000027446">
    <property type="component" value="Unassembled WGS sequence"/>
</dbReference>
<comment type="caution">
    <text evidence="4">The sequence shown here is derived from an EMBL/GenBank/DDBJ whole genome shotgun (WGS) entry which is preliminary data.</text>
</comment>
<dbReference type="EMBL" id="ARYH01000001">
    <property type="protein sequence ID" value="KCZ85188.1"/>
    <property type="molecule type" value="Genomic_DNA"/>
</dbReference>
<dbReference type="InterPro" id="IPR016181">
    <property type="entry name" value="Acyl_CoA_acyltransferase"/>
</dbReference>
<feature type="domain" description="N-acetyltransferase" evidence="3">
    <location>
        <begin position="4"/>
        <end position="147"/>
    </location>
</feature>
<dbReference type="SUPFAM" id="SSF55729">
    <property type="entry name" value="Acyl-CoA N-acyltransferases (Nat)"/>
    <property type="match status" value="1"/>
</dbReference>
<dbReference type="PATRIC" id="fig|1280949.3.peg.1195"/>
<dbReference type="OrthoDB" id="1821130at2"/>
<keyword evidence="5" id="KW-1185">Reference proteome</keyword>
<dbReference type="Gene3D" id="3.40.630.30">
    <property type="match status" value="1"/>
</dbReference>